<dbReference type="InterPro" id="IPR043519">
    <property type="entry name" value="NT_sf"/>
</dbReference>
<evidence type="ECO:0000313" key="2">
    <source>
        <dbReference type="EMBL" id="QGA80812.1"/>
    </source>
</evidence>
<proteinExistence type="predicted"/>
<organism evidence="2 3">
    <name type="scientific">Candidatus Nanohalobium constans</name>
    <dbReference type="NCBI Taxonomy" id="2565781"/>
    <lineage>
        <taxon>Archaea</taxon>
        <taxon>Candidatus Nanohalarchaeota</taxon>
        <taxon>Candidatus Nanohalobia</taxon>
        <taxon>Candidatus Nanohalobiales</taxon>
        <taxon>Candidatus Nanohalobiaceae</taxon>
        <taxon>Candidatus Nanohalobium</taxon>
    </lineage>
</organism>
<protein>
    <submittedName>
        <fullName evidence="2">Nucleotidyltransferase domain-containing protein</fullName>
    </submittedName>
</protein>
<evidence type="ECO:0000313" key="3">
    <source>
        <dbReference type="Proteomes" id="UP000377803"/>
    </source>
</evidence>
<dbReference type="SUPFAM" id="SSF81301">
    <property type="entry name" value="Nucleotidyltransferase"/>
    <property type="match status" value="1"/>
</dbReference>
<accession>A0A5Q0UGP1</accession>
<keyword evidence="3" id="KW-1185">Reference proteome</keyword>
<dbReference type="OrthoDB" id="77708at2157"/>
<dbReference type="GeneID" id="42365321"/>
<reference evidence="3" key="1">
    <citation type="submission" date="2019-05" db="EMBL/GenBank/DDBJ databases">
        <title>Candidatus Nanohalobium constans, a novel model system to study the DPANN nano-sized archaea: genomic and physiological characterization of a nanoarchaeon co-cultured with its chitinotrophic host.</title>
        <authorList>
            <person name="La Cono V."/>
            <person name="Arcadi E."/>
            <person name="Crisafi F."/>
            <person name="Denaro R."/>
            <person name="La Spada G."/>
            <person name="Messina E."/>
            <person name="Smedile F."/>
            <person name="Toshchakov S.V."/>
            <person name="Shevchenko M.A."/>
            <person name="Golyshin P.N."/>
            <person name="Golyshina O.V."/>
            <person name="Ferrer M."/>
            <person name="Rohde M."/>
            <person name="Mushegian A."/>
            <person name="Sorokin D.Y."/>
            <person name="Giuliano L."/>
            <person name="Yakimov M.M."/>
        </authorList>
    </citation>
    <scope>NUCLEOTIDE SEQUENCE [LARGE SCALE GENOMIC DNA]</scope>
    <source>
        <strain evidence="3">LC1Nh</strain>
    </source>
</reference>
<dbReference type="EMBL" id="CP040089">
    <property type="protein sequence ID" value="QGA80812.1"/>
    <property type="molecule type" value="Genomic_DNA"/>
</dbReference>
<dbReference type="Gene3D" id="3.30.460.10">
    <property type="entry name" value="Beta Polymerase, domain 2"/>
    <property type="match status" value="1"/>
</dbReference>
<dbReference type="Proteomes" id="UP000377803">
    <property type="component" value="Chromosome"/>
</dbReference>
<dbReference type="CDD" id="cd05403">
    <property type="entry name" value="NT_KNTase_like"/>
    <property type="match status" value="1"/>
</dbReference>
<name>A0A5Q0UGP1_9ARCH</name>
<dbReference type="GO" id="GO:0016779">
    <property type="term" value="F:nucleotidyltransferase activity"/>
    <property type="evidence" value="ECO:0007669"/>
    <property type="project" value="InterPro"/>
</dbReference>
<dbReference type="Pfam" id="PF01909">
    <property type="entry name" value="NTP_transf_2"/>
    <property type="match status" value="1"/>
</dbReference>
<feature type="domain" description="Polymerase nucleotidyl transferase" evidence="1">
    <location>
        <begin position="16"/>
        <end position="95"/>
    </location>
</feature>
<gene>
    <name evidence="2" type="ORF">LC1Nh_0930</name>
</gene>
<dbReference type="KEGG" id="ncon:LC1Nh_0930"/>
<dbReference type="InterPro" id="IPR002934">
    <property type="entry name" value="Polymerase_NTP_transf_dom"/>
</dbReference>
<dbReference type="AlphaFoldDB" id="A0A5Q0UGP1"/>
<keyword evidence="2" id="KW-0808">Transferase</keyword>
<dbReference type="RefSeq" id="WP_153550554.1">
    <property type="nucleotide sequence ID" value="NZ_CP040089.1"/>
</dbReference>
<sequence>MNVDENTHREAFEKYASRIIDLDSVEKVILFGSVARNSHGINSDVDVFVKVEDMSEADKIEEAAFETAADKGISITPIIKQYEDESSLMKDIKQEGVEYVRG</sequence>
<evidence type="ECO:0000259" key="1">
    <source>
        <dbReference type="Pfam" id="PF01909"/>
    </source>
</evidence>